<reference evidence="2 3" key="1">
    <citation type="submission" date="2023-05" db="EMBL/GenBank/DDBJ databases">
        <title>Draft genome sequence of Streptomyces sp. B-S-A12 isolated from a cave soil in Thailand.</title>
        <authorList>
            <person name="Chamroensaksri N."/>
            <person name="Muangham S."/>
        </authorList>
    </citation>
    <scope>NUCLEOTIDE SEQUENCE [LARGE SCALE GENOMIC DNA]</scope>
    <source>
        <strain evidence="2 3">B-S-A12</strain>
    </source>
</reference>
<sequence>MVSSYSPLPRVKAPLAGLTTLGVLVGAWLMADGVRAQAQPPRPPSAAASADAAGGTIEALPVSRPVRIRIPAIHVEAPLIALGLLPDGTLDVPPGNLPQVAGWFQDGTTPGSAGTAVTAGHLDSATGPAVFYDLGALRAGHTVEVDREDGSTAVFTVDRVELVPGDAFPDARVYGQSDRPELRVITCGGAYSQSTGTYQGNTVVYARLTGVK</sequence>
<dbReference type="CDD" id="cd05829">
    <property type="entry name" value="Sortase_F"/>
    <property type="match status" value="1"/>
</dbReference>
<dbReference type="SUPFAM" id="SSF63817">
    <property type="entry name" value="Sortase"/>
    <property type="match status" value="1"/>
</dbReference>
<dbReference type="Gene3D" id="2.40.260.10">
    <property type="entry name" value="Sortase"/>
    <property type="match status" value="1"/>
</dbReference>
<keyword evidence="3" id="KW-1185">Reference proteome</keyword>
<dbReference type="Proteomes" id="UP001237105">
    <property type="component" value="Unassembled WGS sequence"/>
</dbReference>
<dbReference type="InterPro" id="IPR023365">
    <property type="entry name" value="Sortase_dom-sf"/>
</dbReference>
<accession>A0ABT6STK8</accession>
<protein>
    <submittedName>
        <fullName evidence="2">Class F sortase</fullName>
    </submittedName>
</protein>
<evidence type="ECO:0000256" key="1">
    <source>
        <dbReference type="ARBA" id="ARBA00022801"/>
    </source>
</evidence>
<dbReference type="EMBL" id="JASCIS010000006">
    <property type="protein sequence ID" value="MDI3418555.1"/>
    <property type="molecule type" value="Genomic_DNA"/>
</dbReference>
<evidence type="ECO:0000313" key="3">
    <source>
        <dbReference type="Proteomes" id="UP001237105"/>
    </source>
</evidence>
<gene>
    <name evidence="2" type="ORF">QIT00_08255</name>
</gene>
<name>A0ABT6STK8_9ACTN</name>
<dbReference type="NCBIfam" id="NF033748">
    <property type="entry name" value="class_F_sortase"/>
    <property type="match status" value="1"/>
</dbReference>
<comment type="caution">
    <text evidence="2">The sequence shown here is derived from an EMBL/GenBank/DDBJ whole genome shotgun (WGS) entry which is preliminary data.</text>
</comment>
<dbReference type="InterPro" id="IPR042001">
    <property type="entry name" value="Sortase_F"/>
</dbReference>
<dbReference type="RefSeq" id="WP_282534468.1">
    <property type="nucleotide sequence ID" value="NZ_JASCIS010000006.1"/>
</dbReference>
<dbReference type="Pfam" id="PF04203">
    <property type="entry name" value="Sortase"/>
    <property type="match status" value="1"/>
</dbReference>
<dbReference type="InterPro" id="IPR005754">
    <property type="entry name" value="Sortase"/>
</dbReference>
<organism evidence="2 3">
    <name type="scientific">Streptomyces luteolus</name>
    <dbReference type="NCBI Taxonomy" id="3043615"/>
    <lineage>
        <taxon>Bacteria</taxon>
        <taxon>Bacillati</taxon>
        <taxon>Actinomycetota</taxon>
        <taxon>Actinomycetes</taxon>
        <taxon>Kitasatosporales</taxon>
        <taxon>Streptomycetaceae</taxon>
        <taxon>Streptomyces</taxon>
    </lineage>
</organism>
<evidence type="ECO:0000313" key="2">
    <source>
        <dbReference type="EMBL" id="MDI3418555.1"/>
    </source>
</evidence>
<proteinExistence type="predicted"/>
<keyword evidence="1" id="KW-0378">Hydrolase</keyword>